<gene>
    <name evidence="2" type="ORF">PAHAL_6G010200</name>
</gene>
<evidence type="ECO:0008006" key="3">
    <source>
        <dbReference type="Google" id="ProtNLM"/>
    </source>
</evidence>
<sequence length="509" mass="54414">MTSLLNSKFAWTTEAAAPDLPIPDQRQAPFIQCFKERKHRAMEGSTAGYVQIVSRRVVRPDAATSPDGAPSEPETMHLTPWDLRVMTVDYIQKGVLLPKPQAGGEAARLVDGLASSFARALGRFYPLAGRLAVAEATDGGEPSPGIVVSLRCNGEGAEFVHAVAPEVTVSDITAPVYVPPVVWSLFPLNGVLGTDVSRPVLAAQVTELADGVFVAMSLNHGVADGTTFWHLFNTWSEISRSGGDAGRELSTPPPVLGRWFPDSCPVPIRLPFGRLEDIVRRPVYLPVRECFFHFSAESVRTLKAKANAEMAGTATATISSLQSLLAHVWRAVCRARELLPDRETTYTLLVGCRGRVRGIPQAYMGNAVTLAIAKSAAGDVAGRGLGWAAWLLNRAVASFDEGTVRGELARWPQDPRFVYVEAPREDGAAAVATGSSPRFDVYGNDFGWGRPVGVRSGAGNKMDGKVTVYEGRRGAGSMALEVCLSARALARLVADEEFMEAVVSAGGAA</sequence>
<dbReference type="Pfam" id="PF02458">
    <property type="entry name" value="Transferase"/>
    <property type="match status" value="1"/>
</dbReference>
<dbReference type="GO" id="GO:0016747">
    <property type="term" value="F:acyltransferase activity, transferring groups other than amino-acyl groups"/>
    <property type="evidence" value="ECO:0007669"/>
    <property type="project" value="UniProtKB-ARBA"/>
</dbReference>
<accession>A0A2S3HZL7</accession>
<dbReference type="Gramene" id="PAN33303">
    <property type="protein sequence ID" value="PAN33303"/>
    <property type="gene ID" value="PAHAL_6G010200"/>
</dbReference>
<organism evidence="2">
    <name type="scientific">Panicum hallii</name>
    <dbReference type="NCBI Taxonomy" id="206008"/>
    <lineage>
        <taxon>Eukaryota</taxon>
        <taxon>Viridiplantae</taxon>
        <taxon>Streptophyta</taxon>
        <taxon>Embryophyta</taxon>
        <taxon>Tracheophyta</taxon>
        <taxon>Spermatophyta</taxon>
        <taxon>Magnoliopsida</taxon>
        <taxon>Liliopsida</taxon>
        <taxon>Poales</taxon>
        <taxon>Poaceae</taxon>
        <taxon>PACMAD clade</taxon>
        <taxon>Panicoideae</taxon>
        <taxon>Panicodae</taxon>
        <taxon>Paniceae</taxon>
        <taxon>Panicinae</taxon>
        <taxon>Panicum</taxon>
        <taxon>Panicum sect. Panicum</taxon>
    </lineage>
</organism>
<keyword evidence="1" id="KW-0808">Transferase</keyword>
<evidence type="ECO:0000256" key="1">
    <source>
        <dbReference type="ARBA" id="ARBA00022679"/>
    </source>
</evidence>
<dbReference type="InterPro" id="IPR023213">
    <property type="entry name" value="CAT-like_dom_sf"/>
</dbReference>
<dbReference type="Gene3D" id="3.30.559.10">
    <property type="entry name" value="Chloramphenicol acetyltransferase-like domain"/>
    <property type="match status" value="2"/>
</dbReference>
<evidence type="ECO:0000313" key="2">
    <source>
        <dbReference type="EMBL" id="PAN33303.1"/>
    </source>
</evidence>
<protein>
    <recommendedName>
        <fullName evidence="3">Acetyltransferase</fullName>
    </recommendedName>
</protein>
<dbReference type="PANTHER" id="PTHR31896:SF43">
    <property type="entry name" value="PROTEIN ENHANCED PSEUDOMONAS SUSCEPTIBILITY 1"/>
    <property type="match status" value="1"/>
</dbReference>
<proteinExistence type="predicted"/>
<dbReference type="Proteomes" id="UP000243499">
    <property type="component" value="Chromosome 6"/>
</dbReference>
<name>A0A2S3HZL7_9POAL</name>
<dbReference type="EMBL" id="CM008051">
    <property type="protein sequence ID" value="PAN33303.1"/>
    <property type="molecule type" value="Genomic_DNA"/>
</dbReference>
<dbReference type="InterPro" id="IPR051283">
    <property type="entry name" value="Sec_Metabolite_Acyltrans"/>
</dbReference>
<reference evidence="2" key="1">
    <citation type="submission" date="2018-04" db="EMBL/GenBank/DDBJ databases">
        <title>WGS assembly of Panicum hallii.</title>
        <authorList>
            <person name="Lovell J."/>
            <person name="Jenkins J."/>
            <person name="Lowry D."/>
            <person name="Mamidi S."/>
            <person name="Sreedasyam A."/>
            <person name="Weng X."/>
            <person name="Barry K."/>
            <person name="Bonette J."/>
            <person name="Campitelli B."/>
            <person name="Daum C."/>
            <person name="Gordon S."/>
            <person name="Gould B."/>
            <person name="Lipzen A."/>
            <person name="Macqueen A."/>
            <person name="Palacio-Mejia J."/>
            <person name="Plott C."/>
            <person name="Shakirov E."/>
            <person name="Shu S."/>
            <person name="Yoshinaga Y."/>
            <person name="Zane M."/>
            <person name="Rokhsar D."/>
            <person name="Grimwood J."/>
            <person name="Schmutz J."/>
            <person name="Juenger T."/>
        </authorList>
    </citation>
    <scope>NUCLEOTIDE SEQUENCE [LARGE SCALE GENOMIC DNA]</scope>
    <source>
        <strain evidence="2">FIL2</strain>
    </source>
</reference>
<dbReference type="PANTHER" id="PTHR31896">
    <property type="entry name" value="FAMILY REGULATORY PROTEIN, PUTATIVE (AFU_ORTHOLOGUE AFUA_3G14730)-RELATED"/>
    <property type="match status" value="1"/>
</dbReference>
<dbReference type="AlphaFoldDB" id="A0A2S3HZL7"/>